<gene>
    <name evidence="1" type="primary">ORF41189</name>
</gene>
<organism evidence="1">
    <name type="scientific">Arion vulgaris</name>
    <dbReference type="NCBI Taxonomy" id="1028688"/>
    <lineage>
        <taxon>Eukaryota</taxon>
        <taxon>Metazoa</taxon>
        <taxon>Spiralia</taxon>
        <taxon>Lophotrochozoa</taxon>
        <taxon>Mollusca</taxon>
        <taxon>Gastropoda</taxon>
        <taxon>Heterobranchia</taxon>
        <taxon>Euthyneura</taxon>
        <taxon>Panpulmonata</taxon>
        <taxon>Eupulmonata</taxon>
        <taxon>Stylommatophora</taxon>
        <taxon>Helicina</taxon>
        <taxon>Arionoidea</taxon>
        <taxon>Arionidae</taxon>
        <taxon>Arion</taxon>
    </lineage>
</organism>
<accession>A0A0B6YZZ8</accession>
<sequence length="121" mass="13852">NTCLLVFKKKDFLDYHMKTIHPEGVKTPEIRSRREKIGRYTAKLASVCDSVDENPQQSVVKINKDSQNQLAKLSQKQPVQRPDTPTQQLIQFTSKVQQSMSTSQQQLDALPLNVVKIQQMN</sequence>
<dbReference type="AlphaFoldDB" id="A0A0B6YZZ8"/>
<feature type="non-terminal residue" evidence="1">
    <location>
        <position position="121"/>
    </location>
</feature>
<protein>
    <submittedName>
        <fullName evidence="1">Uncharacterized protein</fullName>
    </submittedName>
</protein>
<name>A0A0B6YZZ8_9EUPU</name>
<proteinExistence type="predicted"/>
<feature type="non-terminal residue" evidence="1">
    <location>
        <position position="1"/>
    </location>
</feature>
<evidence type="ECO:0000313" key="1">
    <source>
        <dbReference type="EMBL" id="CEK61065.1"/>
    </source>
</evidence>
<reference evidence="1" key="1">
    <citation type="submission" date="2014-12" db="EMBL/GenBank/DDBJ databases">
        <title>Insight into the proteome of Arion vulgaris.</title>
        <authorList>
            <person name="Aradska J."/>
            <person name="Bulat T."/>
            <person name="Smidak R."/>
            <person name="Sarate P."/>
            <person name="Gangsoo J."/>
            <person name="Sialana F."/>
            <person name="Bilban M."/>
            <person name="Lubec G."/>
        </authorList>
    </citation>
    <scope>NUCLEOTIDE SEQUENCE</scope>
    <source>
        <tissue evidence="1">Skin</tissue>
    </source>
</reference>
<dbReference type="EMBL" id="HACG01014200">
    <property type="protein sequence ID" value="CEK61065.1"/>
    <property type="molecule type" value="Transcribed_RNA"/>
</dbReference>